<feature type="region of interest" description="Disordered" evidence="1">
    <location>
        <begin position="85"/>
        <end position="148"/>
    </location>
</feature>
<feature type="region of interest" description="Disordered" evidence="1">
    <location>
        <begin position="1"/>
        <end position="37"/>
    </location>
</feature>
<organism evidence="2 3">
    <name type="scientific">Muraenolepis orangiensis</name>
    <name type="common">Patagonian moray cod</name>
    <dbReference type="NCBI Taxonomy" id="630683"/>
    <lineage>
        <taxon>Eukaryota</taxon>
        <taxon>Metazoa</taxon>
        <taxon>Chordata</taxon>
        <taxon>Craniata</taxon>
        <taxon>Vertebrata</taxon>
        <taxon>Euteleostomi</taxon>
        <taxon>Actinopterygii</taxon>
        <taxon>Neopterygii</taxon>
        <taxon>Teleostei</taxon>
        <taxon>Neoteleostei</taxon>
        <taxon>Acanthomorphata</taxon>
        <taxon>Zeiogadaria</taxon>
        <taxon>Gadariae</taxon>
        <taxon>Gadiformes</taxon>
        <taxon>Muraenolepidoidei</taxon>
        <taxon>Muraenolepididae</taxon>
        <taxon>Muraenolepis</taxon>
    </lineage>
</organism>
<comment type="caution">
    <text evidence="2">The sequence shown here is derived from an EMBL/GenBank/DDBJ whole genome shotgun (WGS) entry which is preliminary data.</text>
</comment>
<dbReference type="AlphaFoldDB" id="A0A9Q0ITP3"/>
<accession>A0A9Q0ITP3</accession>
<feature type="compositionally biased region" description="Polar residues" evidence="1">
    <location>
        <begin position="28"/>
        <end position="37"/>
    </location>
</feature>
<evidence type="ECO:0000256" key="1">
    <source>
        <dbReference type="SAM" id="MobiDB-lite"/>
    </source>
</evidence>
<evidence type="ECO:0000313" key="2">
    <source>
        <dbReference type="EMBL" id="KAJ3610509.1"/>
    </source>
</evidence>
<reference evidence="2" key="1">
    <citation type="submission" date="2022-07" db="EMBL/GenBank/DDBJ databases">
        <title>Chromosome-level genome of Muraenolepis orangiensis.</title>
        <authorList>
            <person name="Kim J."/>
        </authorList>
    </citation>
    <scope>NUCLEOTIDE SEQUENCE</scope>
    <source>
        <strain evidence="2">KU_S4_2022</strain>
        <tissue evidence="2">Muscle</tissue>
    </source>
</reference>
<dbReference type="EMBL" id="JANIIK010000038">
    <property type="protein sequence ID" value="KAJ3610509.1"/>
    <property type="molecule type" value="Genomic_DNA"/>
</dbReference>
<dbReference type="Proteomes" id="UP001148018">
    <property type="component" value="Unassembled WGS sequence"/>
</dbReference>
<evidence type="ECO:0000313" key="3">
    <source>
        <dbReference type="Proteomes" id="UP001148018"/>
    </source>
</evidence>
<gene>
    <name evidence="2" type="ORF">NHX12_022601</name>
</gene>
<keyword evidence="3" id="KW-1185">Reference proteome</keyword>
<proteinExistence type="predicted"/>
<name>A0A9Q0ITP3_9TELE</name>
<protein>
    <submittedName>
        <fullName evidence="2">Uncharacterized protein</fullName>
    </submittedName>
</protein>
<sequence length="148" mass="15359">MRRGGRSPAGDEGQASAPLRGVLPTPGRQATGTTSRSGCDSIDFGLHTQQASVSLAVGVWPAGRLRPNALLWSWVMGSWVMGMEPRAPGWPTEGLSSPRPETGGVSGLHPASTRPPLGLHPASTRPPPGLHPASLGLGSRTPRGEELH</sequence>